<dbReference type="Proteomes" id="UP000195570">
    <property type="component" value="Unassembled WGS sequence"/>
</dbReference>
<dbReference type="EMBL" id="CZPT02000920">
    <property type="protein sequence ID" value="SCU68200.1"/>
    <property type="molecule type" value="Genomic_DNA"/>
</dbReference>
<evidence type="ECO:0000313" key="3">
    <source>
        <dbReference type="Proteomes" id="UP000195570"/>
    </source>
</evidence>
<keyword evidence="3" id="KW-1185">Reference proteome</keyword>
<gene>
    <name evidence="2" type="ORF">TEOVI_000648500</name>
</gene>
<proteinExistence type="predicted"/>
<evidence type="ECO:0000313" key="2">
    <source>
        <dbReference type="EMBL" id="SCU68200.1"/>
    </source>
</evidence>
<dbReference type="GeneID" id="92380419"/>
<evidence type="ECO:0000256" key="1">
    <source>
        <dbReference type="SAM" id="Phobius"/>
    </source>
</evidence>
<feature type="transmembrane region" description="Helical" evidence="1">
    <location>
        <begin position="372"/>
        <end position="396"/>
    </location>
</feature>
<reference evidence="2" key="1">
    <citation type="submission" date="2016-09" db="EMBL/GenBank/DDBJ databases">
        <authorList>
            <person name="Hebert L."/>
            <person name="Moumen B."/>
        </authorList>
    </citation>
    <scope>NUCLEOTIDE SEQUENCE [LARGE SCALE GENOMIC DNA]</scope>
    <source>
        <strain evidence="2">OVI</strain>
    </source>
</reference>
<dbReference type="AlphaFoldDB" id="A0A1G4I8Q8"/>
<dbReference type="RefSeq" id="XP_067079403.1">
    <property type="nucleotide sequence ID" value="XM_067223302.1"/>
</dbReference>
<organism evidence="2 3">
    <name type="scientific">Trypanosoma equiperdum</name>
    <dbReference type="NCBI Taxonomy" id="5694"/>
    <lineage>
        <taxon>Eukaryota</taxon>
        <taxon>Discoba</taxon>
        <taxon>Euglenozoa</taxon>
        <taxon>Kinetoplastea</taxon>
        <taxon>Metakinetoplastina</taxon>
        <taxon>Trypanosomatida</taxon>
        <taxon>Trypanosomatidae</taxon>
        <taxon>Trypanosoma</taxon>
    </lineage>
</organism>
<comment type="caution">
    <text evidence="2">The sequence shown here is derived from an EMBL/GenBank/DDBJ whole genome shotgun (WGS) entry which is preliminary data.</text>
</comment>
<keyword evidence="1" id="KW-0812">Transmembrane</keyword>
<accession>A0A1G4I8Q8</accession>
<name>A0A1G4I8Q8_TRYEQ</name>
<keyword evidence="1" id="KW-0472">Membrane</keyword>
<sequence length="402" mass="46777">MILRHSRRLLAMEGERKFTFPSTPATLSTGGVPFYGNIYAGRVDTQNYVPPPQEGSGLIKPNSSAWDDPQVRSKIERCPYFALCDQVVWHNMDPAYLDPGLLTMEEHQLLLLFSRAYYEKWKLIHKRPPNALPRVRIKYGSTVLLEEMLELIDVPVPVRRALVREFQVDDASLIAMDPDCWSAAYLDPFNRDHFSGRVLEFADMSEAHREKFYLLLRQMRRIVVVRRDTPEEERLVLPFSSGITLYDLSKYLGIEPYGGQLKVYDYVDLQKTQQVITLKDEDSYFDYLVTTFFKANLRNATLSDVADDMDNTARYTITVEPFTVAERRIFFFSLRSVLHTVLCRSHFIALVGVFKCYCRFCVIWLGHCIPSIWMWPILPFFHWGGGGMLFVTSYCCRIKHWL</sequence>
<keyword evidence="1" id="KW-1133">Transmembrane helix</keyword>
<protein>
    <submittedName>
        <fullName evidence="2">Uncharacterized protein</fullName>
    </submittedName>
</protein>
<dbReference type="VEuPathDB" id="TriTrypDB:TEOVI_000648500"/>